<dbReference type="Gramene" id="PNW71885">
    <property type="protein sequence ID" value="PNW71885"/>
    <property type="gene ID" value="CHLRE_16g669127v5"/>
</dbReference>
<gene>
    <name evidence="2" type="ORF">CHLRE_16g669127v5</name>
</gene>
<protein>
    <submittedName>
        <fullName evidence="2">Uncharacterized protein</fullName>
    </submittedName>
</protein>
<dbReference type="RefSeq" id="XP_042915826.1">
    <property type="nucleotide sequence ID" value="XM_043071123.1"/>
</dbReference>
<accession>A0A2K3CUD2</accession>
<evidence type="ECO:0000256" key="1">
    <source>
        <dbReference type="SAM" id="MobiDB-lite"/>
    </source>
</evidence>
<organism evidence="2 3">
    <name type="scientific">Chlamydomonas reinhardtii</name>
    <name type="common">Chlamydomonas smithii</name>
    <dbReference type="NCBI Taxonomy" id="3055"/>
    <lineage>
        <taxon>Eukaryota</taxon>
        <taxon>Viridiplantae</taxon>
        <taxon>Chlorophyta</taxon>
        <taxon>core chlorophytes</taxon>
        <taxon>Chlorophyceae</taxon>
        <taxon>CS clade</taxon>
        <taxon>Chlamydomonadales</taxon>
        <taxon>Chlamydomonadaceae</taxon>
        <taxon>Chlamydomonas</taxon>
    </lineage>
</organism>
<dbReference type="AlphaFoldDB" id="A0A2K3CUD2"/>
<feature type="region of interest" description="Disordered" evidence="1">
    <location>
        <begin position="204"/>
        <end position="242"/>
    </location>
</feature>
<dbReference type="ExpressionAtlas" id="A0A2K3CUD2">
    <property type="expression patterns" value="differential"/>
</dbReference>
<dbReference type="GeneID" id="66056624"/>
<evidence type="ECO:0000313" key="3">
    <source>
        <dbReference type="Proteomes" id="UP000006906"/>
    </source>
</evidence>
<proteinExistence type="predicted"/>
<reference evidence="2 3" key="1">
    <citation type="journal article" date="2007" name="Science">
        <title>The Chlamydomonas genome reveals the evolution of key animal and plant functions.</title>
        <authorList>
            <person name="Merchant S.S."/>
            <person name="Prochnik S.E."/>
            <person name="Vallon O."/>
            <person name="Harris E.H."/>
            <person name="Karpowicz S.J."/>
            <person name="Witman G.B."/>
            <person name="Terry A."/>
            <person name="Salamov A."/>
            <person name="Fritz-Laylin L.K."/>
            <person name="Marechal-Drouard L."/>
            <person name="Marshall W.F."/>
            <person name="Qu L.H."/>
            <person name="Nelson D.R."/>
            <person name="Sanderfoot A.A."/>
            <person name="Spalding M.H."/>
            <person name="Kapitonov V.V."/>
            <person name="Ren Q."/>
            <person name="Ferris P."/>
            <person name="Lindquist E."/>
            <person name="Shapiro H."/>
            <person name="Lucas S.M."/>
            <person name="Grimwood J."/>
            <person name="Schmutz J."/>
            <person name="Cardol P."/>
            <person name="Cerutti H."/>
            <person name="Chanfreau G."/>
            <person name="Chen C.L."/>
            <person name="Cognat V."/>
            <person name="Croft M.T."/>
            <person name="Dent R."/>
            <person name="Dutcher S."/>
            <person name="Fernandez E."/>
            <person name="Fukuzawa H."/>
            <person name="Gonzalez-Ballester D."/>
            <person name="Gonzalez-Halphen D."/>
            <person name="Hallmann A."/>
            <person name="Hanikenne M."/>
            <person name="Hippler M."/>
            <person name="Inwood W."/>
            <person name="Jabbari K."/>
            <person name="Kalanon M."/>
            <person name="Kuras R."/>
            <person name="Lefebvre P.A."/>
            <person name="Lemaire S.D."/>
            <person name="Lobanov A.V."/>
            <person name="Lohr M."/>
            <person name="Manuell A."/>
            <person name="Meier I."/>
            <person name="Mets L."/>
            <person name="Mittag M."/>
            <person name="Mittelmeier T."/>
            <person name="Moroney J.V."/>
            <person name="Moseley J."/>
            <person name="Napoli C."/>
            <person name="Nedelcu A.M."/>
            <person name="Niyogi K."/>
            <person name="Novoselov S.V."/>
            <person name="Paulsen I.T."/>
            <person name="Pazour G."/>
            <person name="Purton S."/>
            <person name="Ral J.P."/>
            <person name="Riano-Pachon D.M."/>
            <person name="Riekhof W."/>
            <person name="Rymarquis L."/>
            <person name="Schroda M."/>
            <person name="Stern D."/>
            <person name="Umen J."/>
            <person name="Willows R."/>
            <person name="Wilson N."/>
            <person name="Zimmer S.L."/>
            <person name="Allmer J."/>
            <person name="Balk J."/>
            <person name="Bisova K."/>
            <person name="Chen C.J."/>
            <person name="Elias M."/>
            <person name="Gendler K."/>
            <person name="Hauser C."/>
            <person name="Lamb M.R."/>
            <person name="Ledford H."/>
            <person name="Long J.C."/>
            <person name="Minagawa J."/>
            <person name="Page M.D."/>
            <person name="Pan J."/>
            <person name="Pootakham W."/>
            <person name="Roje S."/>
            <person name="Rose A."/>
            <person name="Stahlberg E."/>
            <person name="Terauchi A.M."/>
            <person name="Yang P."/>
            <person name="Ball S."/>
            <person name="Bowler C."/>
            <person name="Dieckmann C.L."/>
            <person name="Gladyshev V.N."/>
            <person name="Green P."/>
            <person name="Jorgensen R."/>
            <person name="Mayfield S."/>
            <person name="Mueller-Roeber B."/>
            <person name="Rajamani S."/>
            <person name="Sayre R.T."/>
            <person name="Brokstein P."/>
            <person name="Dubchak I."/>
            <person name="Goodstein D."/>
            <person name="Hornick L."/>
            <person name="Huang Y.W."/>
            <person name="Jhaveri J."/>
            <person name="Luo Y."/>
            <person name="Martinez D."/>
            <person name="Ngau W.C."/>
            <person name="Otillar B."/>
            <person name="Poliakov A."/>
            <person name="Porter A."/>
            <person name="Szajkowski L."/>
            <person name="Werner G."/>
            <person name="Zhou K."/>
            <person name="Grigoriev I.V."/>
            <person name="Rokhsar D.S."/>
            <person name="Grossman A.R."/>
        </authorList>
    </citation>
    <scope>NUCLEOTIDE SEQUENCE [LARGE SCALE GENOMIC DNA]</scope>
    <source>
        <strain evidence="3">CC-503</strain>
    </source>
</reference>
<dbReference type="Proteomes" id="UP000006906">
    <property type="component" value="Chromosome 16"/>
</dbReference>
<name>A0A2K3CUD2_CHLRE</name>
<evidence type="ECO:0000313" key="2">
    <source>
        <dbReference type="EMBL" id="PNW71885.1"/>
    </source>
</evidence>
<sequence>MYADDGTAGYGLTANAAGVMELPARRRSLPAACFGGRHGFGEGDDDLQQLQMFQPDTVELSPWKTGGTSWMGSPRATTTPAGAAASGPFCCQNTVAMDDSILCGCISSGILLGSPPFASPLVEYLPVAPASPTRPTLDGEGLLTTDTAGDAPSPIAFHWRSCADGMAVALPMLMTGLSPPSTSKVVGRGLLAAAGASAPVLGYSASSSRPPAAGATSTSSVESSSGMMIGCGRAADTPLNPR</sequence>
<keyword evidence="3" id="KW-1185">Reference proteome</keyword>
<dbReference type="EMBL" id="CM008977">
    <property type="protein sequence ID" value="PNW71885.1"/>
    <property type="molecule type" value="Genomic_DNA"/>
</dbReference>
<feature type="compositionally biased region" description="Low complexity" evidence="1">
    <location>
        <begin position="204"/>
        <end position="225"/>
    </location>
</feature>